<organism evidence="2 3">
    <name type="scientific">Neorhizobium galegae bv. officinalis</name>
    <dbReference type="NCBI Taxonomy" id="323656"/>
    <lineage>
        <taxon>Bacteria</taxon>
        <taxon>Pseudomonadati</taxon>
        <taxon>Pseudomonadota</taxon>
        <taxon>Alphaproteobacteria</taxon>
        <taxon>Hyphomicrobiales</taxon>
        <taxon>Rhizobiaceae</taxon>
        <taxon>Rhizobium/Agrobacterium group</taxon>
        <taxon>Neorhizobium</taxon>
    </lineage>
</organism>
<gene>
    <name evidence="2" type="ORF">NGAL_HAMBI1145_22670</name>
</gene>
<reference evidence="2 3" key="1">
    <citation type="submission" date="2014-08" db="EMBL/GenBank/DDBJ databases">
        <authorList>
            <person name="Chen Y.-H."/>
        </authorList>
    </citation>
    <scope>NUCLEOTIDE SEQUENCE [LARGE SCALE GENOMIC DNA]</scope>
</reference>
<dbReference type="AlphaFoldDB" id="A0A0T7FGV5"/>
<feature type="domain" description="Glycosyl transferase family 1" evidence="1">
    <location>
        <begin position="181"/>
        <end position="346"/>
    </location>
</feature>
<name>A0A0T7FGV5_NEOGA</name>
<dbReference type="CDD" id="cd03801">
    <property type="entry name" value="GT4_PimA-like"/>
    <property type="match status" value="1"/>
</dbReference>
<dbReference type="SUPFAM" id="SSF53756">
    <property type="entry name" value="UDP-Glycosyltransferase/glycogen phosphorylase"/>
    <property type="match status" value="1"/>
</dbReference>
<dbReference type="GO" id="GO:0016757">
    <property type="term" value="F:glycosyltransferase activity"/>
    <property type="evidence" value="ECO:0007669"/>
    <property type="project" value="InterPro"/>
</dbReference>
<dbReference type="Pfam" id="PF00534">
    <property type="entry name" value="Glycos_transf_1"/>
    <property type="match status" value="1"/>
</dbReference>
<dbReference type="OrthoDB" id="9790710at2"/>
<protein>
    <submittedName>
        <fullName evidence="2">Glycosyltransferase, family 1</fullName>
    </submittedName>
</protein>
<evidence type="ECO:0000259" key="1">
    <source>
        <dbReference type="Pfam" id="PF00534"/>
    </source>
</evidence>
<sequence>MRHEFSSAFPKAADTLIPSGKRILQLVTHDKMGGVRTLVQMVETGLHARGFEVQTLPLDTGHGTVATLRNLARLGWTILSGKYDAIFTYQAAASVFGGFFGFLGRVPVRAAHHTAAPEGIRRHWKALDWLFGSTGIFTHFVSNSVSTSASFGKWPAAYRRRFILIPHGVDPIPPARAAVDWRQRLSIAPDAFVLVATGRLVDQKDHAVLVDALGMLPGMHLIIAGDGPNREALERKARTLGVAERVHLVGSIERDALGDILTAGNIYVFPSIWETFGLAGVEASMAGLPVVASDLPVLREVLCIGDGHENAAMTRFHPPCDAASLADAVKDLAANYPDAQLRNDFARLHREHHSRELMLERYTNFLQSESGV</sequence>
<dbReference type="Proteomes" id="UP000046176">
    <property type="component" value="Unassembled WGS sequence"/>
</dbReference>
<keyword evidence="2" id="KW-0808">Transferase</keyword>
<dbReference type="Gene3D" id="3.40.50.2000">
    <property type="entry name" value="Glycogen Phosphorylase B"/>
    <property type="match status" value="2"/>
</dbReference>
<evidence type="ECO:0000313" key="3">
    <source>
        <dbReference type="Proteomes" id="UP000046176"/>
    </source>
</evidence>
<proteinExistence type="predicted"/>
<evidence type="ECO:0000313" key="2">
    <source>
        <dbReference type="EMBL" id="CDZ34255.1"/>
    </source>
</evidence>
<accession>A0A0T7FGV5</accession>
<dbReference type="InterPro" id="IPR001296">
    <property type="entry name" value="Glyco_trans_1"/>
</dbReference>
<dbReference type="EMBL" id="CCRH01000005">
    <property type="protein sequence ID" value="CDZ34255.1"/>
    <property type="molecule type" value="Genomic_DNA"/>
</dbReference>
<dbReference type="PANTHER" id="PTHR12526">
    <property type="entry name" value="GLYCOSYLTRANSFERASE"/>
    <property type="match status" value="1"/>
</dbReference>